<keyword evidence="3" id="KW-1185">Reference proteome</keyword>
<keyword evidence="1" id="KW-0812">Transmembrane</keyword>
<dbReference type="OrthoDB" id="489903at2"/>
<evidence type="ECO:0000256" key="1">
    <source>
        <dbReference type="SAM" id="Phobius"/>
    </source>
</evidence>
<dbReference type="Proteomes" id="UP000010475">
    <property type="component" value="Chromosome"/>
</dbReference>
<reference evidence="2 3" key="1">
    <citation type="submission" date="2012-06" db="EMBL/GenBank/DDBJ databases">
        <title>Finished chromosome of genome of Cylindrospermum stagnale PCC 7417.</title>
        <authorList>
            <consortium name="US DOE Joint Genome Institute"/>
            <person name="Gugger M."/>
            <person name="Coursin T."/>
            <person name="Rippka R."/>
            <person name="Tandeau De Marsac N."/>
            <person name="Huntemann M."/>
            <person name="Wei C.-L."/>
            <person name="Han J."/>
            <person name="Detter J.C."/>
            <person name="Han C."/>
            <person name="Tapia R."/>
            <person name="Chen A."/>
            <person name="Kyrpides N."/>
            <person name="Mavromatis K."/>
            <person name="Markowitz V."/>
            <person name="Szeto E."/>
            <person name="Ivanova N."/>
            <person name="Pagani I."/>
            <person name="Pati A."/>
            <person name="Goodwin L."/>
            <person name="Nordberg H.P."/>
            <person name="Cantor M.N."/>
            <person name="Hua S.X."/>
            <person name="Woyke T."/>
            <person name="Kerfeld C.A."/>
        </authorList>
    </citation>
    <scope>NUCLEOTIDE SEQUENCE [LARGE SCALE GENOMIC DNA]</scope>
    <source>
        <strain evidence="2 3">PCC 7417</strain>
    </source>
</reference>
<gene>
    <name evidence="2" type="ORF">Cylst_5416</name>
</gene>
<dbReference type="STRING" id="56107.Cylst_5416"/>
<dbReference type="EMBL" id="CP003642">
    <property type="protein sequence ID" value="AFZ27436.1"/>
    <property type="molecule type" value="Genomic_DNA"/>
</dbReference>
<dbReference type="KEGG" id="csg:Cylst_5416"/>
<dbReference type="eggNOG" id="ENOG502ZV42">
    <property type="taxonomic scope" value="Bacteria"/>
</dbReference>
<protein>
    <submittedName>
        <fullName evidence="2">Uncharacterized protein</fullName>
    </submittedName>
</protein>
<dbReference type="AlphaFoldDB" id="K9X5T3"/>
<organism evidence="2 3">
    <name type="scientific">Cylindrospermum stagnale PCC 7417</name>
    <dbReference type="NCBI Taxonomy" id="56107"/>
    <lineage>
        <taxon>Bacteria</taxon>
        <taxon>Bacillati</taxon>
        <taxon>Cyanobacteriota</taxon>
        <taxon>Cyanophyceae</taxon>
        <taxon>Nostocales</taxon>
        <taxon>Nostocaceae</taxon>
        <taxon>Cylindrospermum</taxon>
    </lineage>
</organism>
<accession>K9X5T3</accession>
<keyword evidence="1" id="KW-1133">Transmembrane helix</keyword>
<name>K9X5T3_9NOST</name>
<sequence length="92" mass="10549">MNTSDRIAIGTLAFTVITQGVLVLVWYIGNEKSFERKKYAAERDFNHLKNNQLQISNAINDLLQEVKSDFNILSRDILEIKITLGIDKKHSE</sequence>
<evidence type="ECO:0000313" key="3">
    <source>
        <dbReference type="Proteomes" id="UP000010475"/>
    </source>
</evidence>
<dbReference type="RefSeq" id="WP_015210671.1">
    <property type="nucleotide sequence ID" value="NC_019757.1"/>
</dbReference>
<evidence type="ECO:0000313" key="2">
    <source>
        <dbReference type="EMBL" id="AFZ27436.1"/>
    </source>
</evidence>
<dbReference type="HOGENOM" id="CLU_2245489_0_0_3"/>
<keyword evidence="1" id="KW-0472">Membrane</keyword>
<feature type="transmembrane region" description="Helical" evidence="1">
    <location>
        <begin position="6"/>
        <end position="28"/>
    </location>
</feature>
<proteinExistence type="predicted"/>